<evidence type="ECO:0000313" key="2">
    <source>
        <dbReference type="Proteomes" id="UP000178059"/>
    </source>
</evidence>
<sequence length="78" mass="8921">MIGTHTKTIYKLRQKQEGLPKTKMLPAAYFLIQSAVQKFVFLTRTTEKPVQATPPLPVQLVGWTGEKKEQSPLRRINI</sequence>
<gene>
    <name evidence="1" type="ORF">A2824_00625</name>
</gene>
<organism evidence="1 2">
    <name type="scientific">Candidatus Nomurabacteria bacterium RIFCSPHIGHO2_01_FULL_42_16</name>
    <dbReference type="NCBI Taxonomy" id="1801743"/>
    <lineage>
        <taxon>Bacteria</taxon>
        <taxon>Candidatus Nomuraibacteriota</taxon>
    </lineage>
</organism>
<protein>
    <submittedName>
        <fullName evidence="1">Uncharacterized protein</fullName>
    </submittedName>
</protein>
<name>A0A1F6VHH7_9BACT</name>
<dbReference type="EMBL" id="MFTT01000034">
    <property type="protein sequence ID" value="OGI69074.1"/>
    <property type="molecule type" value="Genomic_DNA"/>
</dbReference>
<dbReference type="Proteomes" id="UP000178059">
    <property type="component" value="Unassembled WGS sequence"/>
</dbReference>
<evidence type="ECO:0000313" key="1">
    <source>
        <dbReference type="EMBL" id="OGI69074.1"/>
    </source>
</evidence>
<proteinExistence type="predicted"/>
<accession>A0A1F6VHH7</accession>
<dbReference type="AlphaFoldDB" id="A0A1F6VHH7"/>
<reference evidence="1 2" key="1">
    <citation type="journal article" date="2016" name="Nat. Commun.">
        <title>Thousands of microbial genomes shed light on interconnected biogeochemical processes in an aquifer system.</title>
        <authorList>
            <person name="Anantharaman K."/>
            <person name="Brown C.T."/>
            <person name="Hug L.A."/>
            <person name="Sharon I."/>
            <person name="Castelle C.J."/>
            <person name="Probst A.J."/>
            <person name="Thomas B.C."/>
            <person name="Singh A."/>
            <person name="Wilkins M.J."/>
            <person name="Karaoz U."/>
            <person name="Brodie E.L."/>
            <person name="Williams K.H."/>
            <person name="Hubbard S.S."/>
            <person name="Banfield J.F."/>
        </authorList>
    </citation>
    <scope>NUCLEOTIDE SEQUENCE [LARGE SCALE GENOMIC DNA]</scope>
</reference>
<comment type="caution">
    <text evidence="1">The sequence shown here is derived from an EMBL/GenBank/DDBJ whole genome shotgun (WGS) entry which is preliminary data.</text>
</comment>